<dbReference type="PANTHER" id="PTHR14865:SF2">
    <property type="entry name" value="CST COMPLEX SUBUNIT CTC1"/>
    <property type="match status" value="1"/>
</dbReference>
<comment type="caution">
    <text evidence="10">The sequence shown here is derived from an EMBL/GenBank/DDBJ whole genome shotgun (WGS) entry which is preliminary data.</text>
</comment>
<gene>
    <name evidence="10" type="ORF">Tsubulata_007034</name>
</gene>
<dbReference type="GO" id="GO:0042162">
    <property type="term" value="F:telomeric DNA binding"/>
    <property type="evidence" value="ECO:0007669"/>
    <property type="project" value="TreeGrafter"/>
</dbReference>
<dbReference type="EMBL" id="JAKUCV010005982">
    <property type="protein sequence ID" value="KAJ4829171.1"/>
    <property type="molecule type" value="Genomic_DNA"/>
</dbReference>
<evidence type="ECO:0000256" key="7">
    <source>
        <dbReference type="ARBA" id="ARBA00023125"/>
    </source>
</evidence>
<dbReference type="GO" id="GO:0003697">
    <property type="term" value="F:single-stranded DNA binding"/>
    <property type="evidence" value="ECO:0007669"/>
    <property type="project" value="TreeGrafter"/>
</dbReference>
<keyword evidence="11" id="KW-1185">Reference proteome</keyword>
<accession>A0A9Q0J4C7</accession>
<evidence type="ECO:0000256" key="6">
    <source>
        <dbReference type="ARBA" id="ARBA00022895"/>
    </source>
</evidence>
<dbReference type="GO" id="GO:0010833">
    <property type="term" value="P:telomere maintenance via telomere lengthening"/>
    <property type="evidence" value="ECO:0007669"/>
    <property type="project" value="TreeGrafter"/>
</dbReference>
<evidence type="ECO:0000256" key="9">
    <source>
        <dbReference type="SAM" id="MobiDB-lite"/>
    </source>
</evidence>
<evidence type="ECO:0000256" key="8">
    <source>
        <dbReference type="ARBA" id="ARBA00023242"/>
    </source>
</evidence>
<dbReference type="InterPro" id="IPR042617">
    <property type="entry name" value="CTC1-like"/>
</dbReference>
<evidence type="ECO:0000256" key="4">
    <source>
        <dbReference type="ARBA" id="ARBA00016175"/>
    </source>
</evidence>
<keyword evidence="8" id="KW-0539">Nucleus</keyword>
<dbReference type="Proteomes" id="UP001141552">
    <property type="component" value="Unassembled WGS sequence"/>
</dbReference>
<dbReference type="Pfam" id="PF15491">
    <property type="entry name" value="CTC1_2"/>
    <property type="match status" value="1"/>
</dbReference>
<dbReference type="InterPro" id="IPR028262">
    <property type="entry name" value="CTC1_plant"/>
</dbReference>
<dbReference type="PANTHER" id="PTHR14865">
    <property type="entry name" value="CST COMPLEX SUBUNIT CTC1"/>
    <property type="match status" value="1"/>
</dbReference>
<comment type="similarity">
    <text evidence="3">Belongs to the CTC1 family.</text>
</comment>
<dbReference type="OrthoDB" id="1748021at2759"/>
<feature type="region of interest" description="Disordered" evidence="9">
    <location>
        <begin position="172"/>
        <end position="201"/>
    </location>
</feature>
<evidence type="ECO:0000313" key="10">
    <source>
        <dbReference type="EMBL" id="KAJ4829171.1"/>
    </source>
</evidence>
<keyword evidence="5" id="KW-0158">Chromosome</keyword>
<keyword evidence="7" id="KW-0238">DNA-binding</keyword>
<organism evidence="10 11">
    <name type="scientific">Turnera subulata</name>
    <dbReference type="NCBI Taxonomy" id="218843"/>
    <lineage>
        <taxon>Eukaryota</taxon>
        <taxon>Viridiplantae</taxon>
        <taxon>Streptophyta</taxon>
        <taxon>Embryophyta</taxon>
        <taxon>Tracheophyta</taxon>
        <taxon>Spermatophyta</taxon>
        <taxon>Magnoliopsida</taxon>
        <taxon>eudicotyledons</taxon>
        <taxon>Gunneridae</taxon>
        <taxon>Pentapetalae</taxon>
        <taxon>rosids</taxon>
        <taxon>fabids</taxon>
        <taxon>Malpighiales</taxon>
        <taxon>Passifloraceae</taxon>
        <taxon>Turnera</taxon>
    </lineage>
</organism>
<evidence type="ECO:0000256" key="3">
    <source>
        <dbReference type="ARBA" id="ARBA00006332"/>
    </source>
</evidence>
<evidence type="ECO:0000256" key="1">
    <source>
        <dbReference type="ARBA" id="ARBA00004123"/>
    </source>
</evidence>
<reference evidence="10" key="2">
    <citation type="journal article" date="2023" name="Plants (Basel)">
        <title>Annotation of the Turnera subulata (Passifloraceae) Draft Genome Reveals the S-Locus Evolved after the Divergence of Turneroideae from Passifloroideae in a Stepwise Manner.</title>
        <authorList>
            <person name="Henning P.M."/>
            <person name="Roalson E.H."/>
            <person name="Mir W."/>
            <person name="McCubbin A.G."/>
            <person name="Shore J.S."/>
        </authorList>
    </citation>
    <scope>NUCLEOTIDE SEQUENCE</scope>
    <source>
        <strain evidence="10">F60SS</strain>
    </source>
</reference>
<comment type="subcellular location">
    <subcellularLocation>
        <location evidence="2">Chromosome</location>
        <location evidence="2">Telomere</location>
    </subcellularLocation>
    <subcellularLocation>
        <location evidence="1">Nucleus</location>
    </subcellularLocation>
</comment>
<reference evidence="10" key="1">
    <citation type="submission" date="2022-02" db="EMBL/GenBank/DDBJ databases">
        <authorList>
            <person name="Henning P.M."/>
            <person name="McCubbin A.G."/>
            <person name="Shore J.S."/>
        </authorList>
    </citation>
    <scope>NUCLEOTIDE SEQUENCE</scope>
    <source>
        <strain evidence="10">F60SS</strain>
        <tissue evidence="10">Leaves</tissue>
    </source>
</reference>
<proteinExistence type="inferred from homology"/>
<dbReference type="GO" id="GO:1990879">
    <property type="term" value="C:CST complex"/>
    <property type="evidence" value="ECO:0007669"/>
    <property type="project" value="TreeGrafter"/>
</dbReference>
<dbReference type="AlphaFoldDB" id="A0A9Q0J4C7"/>
<name>A0A9Q0J4C7_9ROSI</name>
<evidence type="ECO:0000256" key="2">
    <source>
        <dbReference type="ARBA" id="ARBA00004574"/>
    </source>
</evidence>
<protein>
    <recommendedName>
        <fullName evidence="4">CST complex subunit CTC1</fullName>
    </recommendedName>
</protein>
<dbReference type="GO" id="GO:0045740">
    <property type="term" value="P:positive regulation of DNA replication"/>
    <property type="evidence" value="ECO:0007669"/>
    <property type="project" value="TreeGrafter"/>
</dbReference>
<keyword evidence="6" id="KW-0779">Telomere</keyword>
<evidence type="ECO:0000313" key="11">
    <source>
        <dbReference type="Proteomes" id="UP001141552"/>
    </source>
</evidence>
<sequence length="201" mass="22039">MVVSRRREGGKMRRGWRWRPSLRAPTHACKAPPQNPPQWLISSCFQFFDSSSSVCCDILGFTPRLLGNRIRILAWNFIPCKHSARSGLLEIIRGSFFPDSSSVHLHKVIPEANEEGEKFWLRLLGFLLRAGVLGLEAHREPAHRRGGGGGGGVGGGGCLGIGWVGIVESPPRHRLARRSPPNVTPAPASHRRSPPATVVSH</sequence>
<evidence type="ECO:0000256" key="5">
    <source>
        <dbReference type="ARBA" id="ARBA00022454"/>
    </source>
</evidence>